<dbReference type="EMBL" id="LR796639">
    <property type="protein sequence ID" value="CAB4156710.1"/>
    <property type="molecule type" value="Genomic_DNA"/>
</dbReference>
<feature type="compositionally biased region" description="Acidic residues" evidence="1">
    <location>
        <begin position="67"/>
        <end position="108"/>
    </location>
</feature>
<feature type="region of interest" description="Disordered" evidence="1">
    <location>
        <begin position="52"/>
        <end position="134"/>
    </location>
</feature>
<sequence>METDKKPMLSIDADGTVLKCAKGASVDECGYKGGAVCGKCGATPVEMKMVPVSDFEEKSASKKEMMQQEEEMEEEEMEEEAPEDEEEDDEPEILEEEPNRFEDDEEEESSMKSRKKGMKKPYRKMMGADPEDLMDEDMVDAAKKGMGSMPMADEDMEDEEMEDEEDSVEKTSMMRNLRKRRIESMGMKAEDLGEYGYVCAIERKAHPGLSAVCDNCPGGCLSEKGLPGLLEVEGLAEKEFNGIVIDSGYAADADMFVVDIQVKDGSVREVYIDGTTAEVVGFHKLDDSVLEKKSAIDEMMVIGFVEAAELAMKTIEGTIVAVEPDIFEGIDSYAVEIDGIDGKSYDVFVGLDGEVLGYDKYEPEEAEDIEAEAAEIALKRAFSEERRMGMAKEGTAMSDGSYPIESEEDLRNAIQAYGRAKDKEAAKRHIMKRAKDLGKESLIPSNWVMGGDMKKKSDDEFDADFMKSLIEFELLQSDTENN</sequence>
<name>A0A6J5NAF1_9CAUD</name>
<reference evidence="2" key="1">
    <citation type="submission" date="2020-04" db="EMBL/GenBank/DDBJ databases">
        <authorList>
            <person name="Chiriac C."/>
            <person name="Salcher M."/>
            <person name="Ghai R."/>
            <person name="Kavagutti S V."/>
        </authorList>
    </citation>
    <scope>NUCLEOTIDE SEQUENCE</scope>
</reference>
<gene>
    <name evidence="2" type="ORF">UFOVP658_119</name>
</gene>
<feature type="compositionally biased region" description="Basic residues" evidence="1">
    <location>
        <begin position="112"/>
        <end position="123"/>
    </location>
</feature>
<feature type="region of interest" description="Disordered" evidence="1">
    <location>
        <begin position="147"/>
        <end position="172"/>
    </location>
</feature>
<feature type="compositionally biased region" description="Acidic residues" evidence="1">
    <location>
        <begin position="152"/>
        <end position="167"/>
    </location>
</feature>
<proteinExistence type="predicted"/>
<organism evidence="2">
    <name type="scientific">uncultured Caudovirales phage</name>
    <dbReference type="NCBI Taxonomy" id="2100421"/>
    <lineage>
        <taxon>Viruses</taxon>
        <taxon>Duplodnaviria</taxon>
        <taxon>Heunggongvirae</taxon>
        <taxon>Uroviricota</taxon>
        <taxon>Caudoviricetes</taxon>
        <taxon>Peduoviridae</taxon>
        <taxon>Maltschvirus</taxon>
        <taxon>Maltschvirus maltsch</taxon>
    </lineage>
</organism>
<evidence type="ECO:0000256" key="1">
    <source>
        <dbReference type="SAM" id="MobiDB-lite"/>
    </source>
</evidence>
<accession>A0A6J5NAF1</accession>
<evidence type="ECO:0000313" key="2">
    <source>
        <dbReference type="EMBL" id="CAB4156710.1"/>
    </source>
</evidence>
<feature type="compositionally biased region" description="Basic and acidic residues" evidence="1">
    <location>
        <begin position="55"/>
        <end position="66"/>
    </location>
</feature>
<protein>
    <submittedName>
        <fullName evidence="2">Uncharacterized protein</fullName>
    </submittedName>
</protein>